<dbReference type="InterPro" id="IPR007197">
    <property type="entry name" value="rSAM"/>
</dbReference>
<dbReference type="PANTHER" id="PTHR10949">
    <property type="entry name" value="LIPOYL SYNTHASE"/>
    <property type="match status" value="1"/>
</dbReference>
<accession>A0A445N3S1</accession>
<dbReference type="GO" id="GO:0051539">
    <property type="term" value="F:4 iron, 4 sulfur cluster binding"/>
    <property type="evidence" value="ECO:0007669"/>
    <property type="project" value="UniProtKB-UniRule"/>
</dbReference>
<dbReference type="SFLD" id="SFLDF00271">
    <property type="entry name" value="lipoyl_synthase"/>
    <property type="match status" value="1"/>
</dbReference>
<dbReference type="EMBL" id="OJIN01000235">
    <property type="protein sequence ID" value="SPD76349.1"/>
    <property type="molecule type" value="Genomic_DNA"/>
</dbReference>
<gene>
    <name evidence="9 11" type="primary">lipA</name>
    <name evidence="11" type="ORF">PITCH_A890058</name>
</gene>
<feature type="binding site" evidence="9">
    <location>
        <position position="71"/>
    </location>
    <ligand>
        <name>[4Fe-4S] cluster</name>
        <dbReference type="ChEBI" id="CHEBI:49883"/>
        <label>2</label>
        <note>4Fe-4S-S-AdoMet</note>
    </ligand>
</feature>
<dbReference type="UniPathway" id="UPA00538">
    <property type="reaction ID" value="UER00593"/>
</dbReference>
<dbReference type="GO" id="GO:0046872">
    <property type="term" value="F:metal ion binding"/>
    <property type="evidence" value="ECO:0007669"/>
    <property type="project" value="UniProtKB-KW"/>
</dbReference>
<comment type="subcellular location">
    <subcellularLocation>
        <location evidence="9">Cytoplasm</location>
    </subcellularLocation>
</comment>
<feature type="binding site" evidence="9">
    <location>
        <position position="52"/>
    </location>
    <ligand>
        <name>[4Fe-4S] cluster</name>
        <dbReference type="ChEBI" id="CHEBI:49883"/>
        <label>1</label>
    </ligand>
</feature>
<dbReference type="Pfam" id="PF04055">
    <property type="entry name" value="Radical_SAM"/>
    <property type="match status" value="1"/>
</dbReference>
<dbReference type="InterPro" id="IPR003698">
    <property type="entry name" value="Lipoyl_synth"/>
</dbReference>
<keyword evidence="1 9" id="KW-0004">4Fe-4S</keyword>
<dbReference type="InterPro" id="IPR058240">
    <property type="entry name" value="rSAM_sf"/>
</dbReference>
<dbReference type="SMART" id="SM00729">
    <property type="entry name" value="Elp3"/>
    <property type="match status" value="1"/>
</dbReference>
<name>A0A445N3S1_9BACT</name>
<evidence type="ECO:0000256" key="5">
    <source>
        <dbReference type="ARBA" id="ARBA00022723"/>
    </source>
</evidence>
<dbReference type="Gene3D" id="3.20.20.70">
    <property type="entry name" value="Aldolase class I"/>
    <property type="match status" value="1"/>
</dbReference>
<dbReference type="CDD" id="cd01335">
    <property type="entry name" value="Radical_SAM"/>
    <property type="match status" value="1"/>
</dbReference>
<reference evidence="11" key="1">
    <citation type="submission" date="2018-01" db="EMBL/GenBank/DDBJ databases">
        <authorList>
            <person name="Regsiter A."/>
            <person name="William W."/>
        </authorList>
    </citation>
    <scope>NUCLEOTIDE SEQUENCE</scope>
    <source>
        <strain evidence="11">TRIP AH-1</strain>
    </source>
</reference>
<dbReference type="NCBIfam" id="TIGR00510">
    <property type="entry name" value="lipA"/>
    <property type="match status" value="1"/>
</dbReference>
<dbReference type="GO" id="GO:0005737">
    <property type="term" value="C:cytoplasm"/>
    <property type="evidence" value="ECO:0007669"/>
    <property type="project" value="UniProtKB-SubCell"/>
</dbReference>
<dbReference type="EC" id="2.8.1.8" evidence="9"/>
<comment type="function">
    <text evidence="9">Catalyzes the radical-mediated insertion of two sulfur atoms into the C-6 and C-8 positions of the octanoyl moiety bound to the lipoyl domains of lipoate-dependent enzymes, thereby converting the octanoylated domains into lipoylated derivatives.</text>
</comment>
<keyword evidence="3 9" id="KW-0808">Transferase</keyword>
<protein>
    <recommendedName>
        <fullName evidence="9">Lipoyl synthase</fullName>
        <ecNumber evidence="9">2.8.1.8</ecNumber>
    </recommendedName>
    <alternativeName>
        <fullName evidence="9">Lip-syn</fullName>
        <shortName evidence="9">LS</shortName>
    </alternativeName>
    <alternativeName>
        <fullName evidence="9">Lipoate synthase</fullName>
    </alternativeName>
    <alternativeName>
        <fullName evidence="9">Lipoic acid synthase</fullName>
    </alternativeName>
    <alternativeName>
        <fullName evidence="9">Sulfur insertion protein LipA</fullName>
    </alternativeName>
</protein>
<keyword evidence="7 9" id="KW-0411">Iron-sulfur</keyword>
<comment type="pathway">
    <text evidence="9">Protein modification; protein lipoylation via endogenous pathway; protein N(6)-(lipoyl)lysine from octanoyl-[acyl-carrier-protein]: step 2/2.</text>
</comment>
<feature type="binding site" evidence="9">
    <location>
        <position position="74"/>
    </location>
    <ligand>
        <name>[4Fe-4S] cluster</name>
        <dbReference type="ChEBI" id="CHEBI:49883"/>
        <label>2</label>
        <note>4Fe-4S-S-AdoMet</note>
    </ligand>
</feature>
<dbReference type="InterPro" id="IPR013785">
    <property type="entry name" value="Aldolase_TIM"/>
</dbReference>
<comment type="cofactor">
    <cofactor evidence="9">
        <name>[4Fe-4S] cluster</name>
        <dbReference type="ChEBI" id="CHEBI:49883"/>
    </cofactor>
    <text evidence="9">Binds 2 [4Fe-4S] clusters per subunit. One cluster is coordinated with 3 cysteines and an exchangeable S-adenosyl-L-methionine.</text>
</comment>
<dbReference type="SUPFAM" id="SSF102114">
    <property type="entry name" value="Radical SAM enzymes"/>
    <property type="match status" value="1"/>
</dbReference>
<evidence type="ECO:0000259" key="10">
    <source>
        <dbReference type="PROSITE" id="PS51918"/>
    </source>
</evidence>
<dbReference type="AlphaFoldDB" id="A0A445N3S1"/>
<evidence type="ECO:0000256" key="6">
    <source>
        <dbReference type="ARBA" id="ARBA00023004"/>
    </source>
</evidence>
<dbReference type="PROSITE" id="PS51918">
    <property type="entry name" value="RADICAL_SAM"/>
    <property type="match status" value="1"/>
</dbReference>
<comment type="similarity">
    <text evidence="9">Belongs to the radical SAM superfamily. Lipoyl synthase family.</text>
</comment>
<dbReference type="SFLD" id="SFLDS00029">
    <property type="entry name" value="Radical_SAM"/>
    <property type="match status" value="1"/>
</dbReference>
<dbReference type="HAMAP" id="MF_00206">
    <property type="entry name" value="Lipoyl_synth"/>
    <property type="match status" value="1"/>
</dbReference>
<dbReference type="GO" id="GO:0016992">
    <property type="term" value="F:lipoate synthase activity"/>
    <property type="evidence" value="ECO:0007669"/>
    <property type="project" value="UniProtKB-UniRule"/>
</dbReference>
<feature type="binding site" evidence="9">
    <location>
        <position position="41"/>
    </location>
    <ligand>
        <name>[4Fe-4S] cluster</name>
        <dbReference type="ChEBI" id="CHEBI:49883"/>
        <label>1</label>
    </ligand>
</feature>
<dbReference type="NCBIfam" id="NF004019">
    <property type="entry name" value="PRK05481.1"/>
    <property type="match status" value="1"/>
</dbReference>
<evidence type="ECO:0000256" key="7">
    <source>
        <dbReference type="ARBA" id="ARBA00023014"/>
    </source>
</evidence>
<dbReference type="InterPro" id="IPR006638">
    <property type="entry name" value="Elp3/MiaA/NifB-like_rSAM"/>
</dbReference>
<dbReference type="SFLD" id="SFLDG01058">
    <property type="entry name" value="lipoyl_synthase_like"/>
    <property type="match status" value="1"/>
</dbReference>
<evidence type="ECO:0000313" key="11">
    <source>
        <dbReference type="EMBL" id="SPD76349.1"/>
    </source>
</evidence>
<keyword evidence="6 9" id="KW-0408">Iron</keyword>
<sequence>MKPVAPKWLMAEVRRAKKGQGHEAIEKTGRILAHLGLSTVCDEAGCPNRGECFSHGTATFLILGDVCTRRCAFCAVKHGPPQHPDPDEPEHLALAVDQLGLTHVVITSVTRDDLPDGGSNHYAAVVLALRRRCPEVRIELLVPDFRGSNSALETVVAAHPDVLAHNVETVPGLYEKVRPGADYARSLALLKRAKKLSPGIITKSGFMLGLGEEREEIGLVLNDLLAAGCDMVTIGQYLAPSLAHLLVSRYVSPSEFNHWREKALYLGFRSVAAGPLVRSSYMAQSFFKEVA</sequence>
<dbReference type="NCBIfam" id="NF009544">
    <property type="entry name" value="PRK12928.1"/>
    <property type="match status" value="1"/>
</dbReference>
<comment type="catalytic activity">
    <reaction evidence="8 9">
        <text>[[Fe-S] cluster scaffold protein carrying a second [4Fe-4S](2+) cluster] + N(6)-octanoyl-L-lysyl-[protein] + 2 oxidized [2Fe-2S]-[ferredoxin] + 2 S-adenosyl-L-methionine + 4 H(+) = [[Fe-S] cluster scaffold protein] + N(6)-[(R)-dihydrolipoyl]-L-lysyl-[protein] + 4 Fe(3+) + 2 hydrogen sulfide + 2 5'-deoxyadenosine + 2 L-methionine + 2 reduced [2Fe-2S]-[ferredoxin]</text>
        <dbReference type="Rhea" id="RHEA:16585"/>
        <dbReference type="Rhea" id="RHEA-COMP:9928"/>
        <dbReference type="Rhea" id="RHEA-COMP:10000"/>
        <dbReference type="Rhea" id="RHEA-COMP:10001"/>
        <dbReference type="Rhea" id="RHEA-COMP:10475"/>
        <dbReference type="Rhea" id="RHEA-COMP:14568"/>
        <dbReference type="Rhea" id="RHEA-COMP:14569"/>
        <dbReference type="ChEBI" id="CHEBI:15378"/>
        <dbReference type="ChEBI" id="CHEBI:17319"/>
        <dbReference type="ChEBI" id="CHEBI:29034"/>
        <dbReference type="ChEBI" id="CHEBI:29919"/>
        <dbReference type="ChEBI" id="CHEBI:33722"/>
        <dbReference type="ChEBI" id="CHEBI:33737"/>
        <dbReference type="ChEBI" id="CHEBI:33738"/>
        <dbReference type="ChEBI" id="CHEBI:57844"/>
        <dbReference type="ChEBI" id="CHEBI:59789"/>
        <dbReference type="ChEBI" id="CHEBI:78809"/>
        <dbReference type="ChEBI" id="CHEBI:83100"/>
        <dbReference type="EC" id="2.8.1.8"/>
    </reaction>
</comment>
<evidence type="ECO:0000256" key="8">
    <source>
        <dbReference type="ARBA" id="ARBA00047326"/>
    </source>
</evidence>
<evidence type="ECO:0000256" key="2">
    <source>
        <dbReference type="ARBA" id="ARBA00022490"/>
    </source>
</evidence>
<dbReference type="FunFam" id="3.20.20.70:FF:000186">
    <property type="entry name" value="Lipoyl synthase"/>
    <property type="match status" value="1"/>
</dbReference>
<keyword evidence="2 9" id="KW-0963">Cytoplasm</keyword>
<dbReference type="GO" id="GO:0009249">
    <property type="term" value="P:protein lipoylation"/>
    <property type="evidence" value="ECO:0007669"/>
    <property type="project" value="UniProtKB-UniRule"/>
</dbReference>
<feature type="binding site" evidence="9">
    <location>
        <position position="46"/>
    </location>
    <ligand>
        <name>[4Fe-4S] cluster</name>
        <dbReference type="ChEBI" id="CHEBI:49883"/>
        <label>1</label>
    </ligand>
</feature>
<keyword evidence="5 9" id="KW-0479">Metal-binding</keyword>
<evidence type="ECO:0000256" key="1">
    <source>
        <dbReference type="ARBA" id="ARBA00022485"/>
    </source>
</evidence>
<evidence type="ECO:0000256" key="9">
    <source>
        <dbReference type="HAMAP-Rule" id="MF_00206"/>
    </source>
</evidence>
<organism evidence="11">
    <name type="scientific">uncultured Desulfobacterium sp</name>
    <dbReference type="NCBI Taxonomy" id="201089"/>
    <lineage>
        <taxon>Bacteria</taxon>
        <taxon>Pseudomonadati</taxon>
        <taxon>Thermodesulfobacteriota</taxon>
        <taxon>Desulfobacteria</taxon>
        <taxon>Desulfobacterales</taxon>
        <taxon>Desulfobacteriaceae</taxon>
        <taxon>Desulfobacterium</taxon>
        <taxon>environmental samples</taxon>
    </lineage>
</organism>
<feature type="domain" description="Radical SAM core" evidence="10">
    <location>
        <begin position="53"/>
        <end position="269"/>
    </location>
</feature>
<evidence type="ECO:0000256" key="4">
    <source>
        <dbReference type="ARBA" id="ARBA00022691"/>
    </source>
</evidence>
<keyword evidence="4 9" id="KW-0949">S-adenosyl-L-methionine</keyword>
<feature type="binding site" evidence="9">
    <location>
        <position position="67"/>
    </location>
    <ligand>
        <name>[4Fe-4S] cluster</name>
        <dbReference type="ChEBI" id="CHEBI:49883"/>
        <label>2</label>
        <note>4Fe-4S-S-AdoMet</note>
    </ligand>
</feature>
<feature type="binding site" evidence="9">
    <location>
        <position position="280"/>
    </location>
    <ligand>
        <name>[4Fe-4S] cluster</name>
        <dbReference type="ChEBI" id="CHEBI:49883"/>
        <label>1</label>
    </ligand>
</feature>
<proteinExistence type="inferred from homology"/>
<dbReference type="PANTHER" id="PTHR10949:SF0">
    <property type="entry name" value="LIPOYL SYNTHASE, MITOCHONDRIAL"/>
    <property type="match status" value="1"/>
</dbReference>
<evidence type="ECO:0000256" key="3">
    <source>
        <dbReference type="ARBA" id="ARBA00022679"/>
    </source>
</evidence>
<dbReference type="PIRSF" id="PIRSF005963">
    <property type="entry name" value="Lipoyl_synth"/>
    <property type="match status" value="1"/>
</dbReference>